<keyword evidence="4 7" id="KW-0812">Transmembrane</keyword>
<organism evidence="9">
    <name type="scientific">bioreactor metagenome</name>
    <dbReference type="NCBI Taxonomy" id="1076179"/>
    <lineage>
        <taxon>unclassified sequences</taxon>
        <taxon>metagenomes</taxon>
        <taxon>ecological metagenomes</taxon>
    </lineage>
</organism>
<evidence type="ECO:0000313" key="9">
    <source>
        <dbReference type="EMBL" id="MPM33152.1"/>
    </source>
</evidence>
<feature type="transmembrane region" description="Helical" evidence="7">
    <location>
        <begin position="316"/>
        <end position="346"/>
    </location>
</feature>
<dbReference type="PANTHER" id="PTHR33362:SF4">
    <property type="entry name" value="2,3-DIKETO-L-GULONATE TRAP TRANSPORTER LARGE PERMEASE PROTEIN YIAN"/>
    <property type="match status" value="1"/>
</dbReference>
<reference evidence="9" key="1">
    <citation type="submission" date="2019-08" db="EMBL/GenBank/DDBJ databases">
        <authorList>
            <person name="Kucharzyk K."/>
            <person name="Murdoch R.W."/>
            <person name="Higgins S."/>
            <person name="Loffler F."/>
        </authorList>
    </citation>
    <scope>NUCLEOTIDE SEQUENCE</scope>
</reference>
<evidence type="ECO:0000256" key="7">
    <source>
        <dbReference type="SAM" id="Phobius"/>
    </source>
</evidence>
<feature type="transmembrane region" description="Helical" evidence="7">
    <location>
        <begin position="358"/>
        <end position="378"/>
    </location>
</feature>
<sequence length="431" mass="46818">MIAYLPILLVFILYFSSIPIAYALFGSSLFYFALIDTSSPVDLILQKFVTSTQSFPLLAIPFFVMAGSIMNYAGISKKLMQFADVLTGHLSGGLAQVNVLLSMLMGGVSGSANADAAMQSKMLVPEMEARGYDRAFSTAITAASSAVTPVIPPGINLIIYALIANVSVGRTFMAGYLPGLLMTVSLMVTVAFISKKRGYQPVREKRASTKEILHQGLDSLWALLFPFGIILGLRIGMFTPSEAGAVAVFYCIIVGKFIYKELGKEHFIPVLRETVFGTAGVVLIIVSASVFGYYLNWERIPQAMTTLLLDITQNKYVMLMIINVLFLFMGMFLEGGAAMIILAPLLVPVVTRLGVDPVHFGLITIVNIMIGGLTPPFGSMMFTCCSITKCKLQDFVKEVFPFIIALIIALLLVTYIPAISLILPNLLYGTI</sequence>
<dbReference type="EMBL" id="VSSQ01006574">
    <property type="protein sequence ID" value="MPM33152.1"/>
    <property type="molecule type" value="Genomic_DNA"/>
</dbReference>
<feature type="transmembrane region" description="Helical" evidence="7">
    <location>
        <begin position="175"/>
        <end position="194"/>
    </location>
</feature>
<keyword evidence="5 7" id="KW-1133">Transmembrane helix</keyword>
<evidence type="ECO:0000256" key="2">
    <source>
        <dbReference type="ARBA" id="ARBA00022475"/>
    </source>
</evidence>
<keyword evidence="2" id="KW-1003">Cell membrane</keyword>
<feature type="transmembrane region" description="Helical" evidence="7">
    <location>
        <begin position="399"/>
        <end position="423"/>
    </location>
</feature>
<evidence type="ECO:0000256" key="3">
    <source>
        <dbReference type="ARBA" id="ARBA00022519"/>
    </source>
</evidence>
<evidence type="ECO:0000259" key="8">
    <source>
        <dbReference type="Pfam" id="PF06808"/>
    </source>
</evidence>
<dbReference type="PANTHER" id="PTHR33362">
    <property type="entry name" value="SIALIC ACID TRAP TRANSPORTER PERMEASE PROTEIN SIAT-RELATED"/>
    <property type="match status" value="1"/>
</dbReference>
<feature type="transmembrane region" description="Helical" evidence="7">
    <location>
        <begin position="275"/>
        <end position="295"/>
    </location>
</feature>
<feature type="transmembrane region" description="Helical" evidence="7">
    <location>
        <begin position="95"/>
        <end position="114"/>
    </location>
</feature>
<protein>
    <submittedName>
        <fullName evidence="9">Sialic acid TRAP transporter permease protein SiaT</fullName>
    </submittedName>
</protein>
<accession>A0A644YXE9</accession>
<dbReference type="AlphaFoldDB" id="A0A644YXE9"/>
<feature type="domain" description="TRAP C4-dicarboxylate transport system permease DctM subunit" evidence="8">
    <location>
        <begin position="8"/>
        <end position="419"/>
    </location>
</feature>
<feature type="transmembrane region" description="Helical" evidence="7">
    <location>
        <begin position="6"/>
        <end position="34"/>
    </location>
</feature>
<proteinExistence type="predicted"/>
<dbReference type="InterPro" id="IPR010656">
    <property type="entry name" value="DctM"/>
</dbReference>
<name>A0A644YXE9_9ZZZZ</name>
<feature type="transmembrane region" description="Helical" evidence="7">
    <location>
        <begin position="55"/>
        <end position="75"/>
    </location>
</feature>
<dbReference type="GO" id="GO:0022857">
    <property type="term" value="F:transmembrane transporter activity"/>
    <property type="evidence" value="ECO:0007669"/>
    <property type="project" value="TreeGrafter"/>
</dbReference>
<comment type="caution">
    <text evidence="9">The sequence shown here is derived from an EMBL/GenBank/DDBJ whole genome shotgun (WGS) entry which is preliminary data.</text>
</comment>
<evidence type="ECO:0000256" key="6">
    <source>
        <dbReference type="ARBA" id="ARBA00023136"/>
    </source>
</evidence>
<feature type="transmembrane region" description="Helical" evidence="7">
    <location>
        <begin position="135"/>
        <end position="163"/>
    </location>
</feature>
<keyword evidence="6 7" id="KW-0472">Membrane</keyword>
<evidence type="ECO:0000256" key="1">
    <source>
        <dbReference type="ARBA" id="ARBA00004429"/>
    </source>
</evidence>
<feature type="transmembrane region" description="Helical" evidence="7">
    <location>
        <begin position="215"/>
        <end position="235"/>
    </location>
</feature>
<dbReference type="InterPro" id="IPR004681">
    <property type="entry name" value="TRAP_DctM"/>
</dbReference>
<gene>
    <name evidence="9" type="primary">siaT_19</name>
    <name evidence="9" type="ORF">SDC9_79721</name>
</gene>
<comment type="subcellular location">
    <subcellularLocation>
        <location evidence="1">Cell inner membrane</location>
        <topology evidence="1">Multi-pass membrane protein</topology>
    </subcellularLocation>
</comment>
<dbReference type="PIRSF" id="PIRSF006066">
    <property type="entry name" value="HI0050"/>
    <property type="match status" value="1"/>
</dbReference>
<keyword evidence="3" id="KW-0997">Cell inner membrane</keyword>
<dbReference type="GO" id="GO:0005886">
    <property type="term" value="C:plasma membrane"/>
    <property type="evidence" value="ECO:0007669"/>
    <property type="project" value="UniProtKB-SubCell"/>
</dbReference>
<evidence type="ECO:0000256" key="5">
    <source>
        <dbReference type="ARBA" id="ARBA00022989"/>
    </source>
</evidence>
<dbReference type="NCBIfam" id="TIGR00786">
    <property type="entry name" value="dctM"/>
    <property type="match status" value="1"/>
</dbReference>
<dbReference type="Pfam" id="PF06808">
    <property type="entry name" value="DctM"/>
    <property type="match status" value="1"/>
</dbReference>
<evidence type="ECO:0000256" key="4">
    <source>
        <dbReference type="ARBA" id="ARBA00022692"/>
    </source>
</evidence>